<dbReference type="InterPro" id="IPR052155">
    <property type="entry name" value="Biofilm_reg_signaling"/>
</dbReference>
<feature type="domain" description="EAL" evidence="1">
    <location>
        <begin position="189"/>
        <end position="439"/>
    </location>
</feature>
<dbReference type="SUPFAM" id="SSF141868">
    <property type="entry name" value="EAL domain-like"/>
    <property type="match status" value="1"/>
</dbReference>
<proteinExistence type="predicted"/>
<dbReference type="Gene3D" id="3.30.70.270">
    <property type="match status" value="1"/>
</dbReference>
<dbReference type="InterPro" id="IPR029787">
    <property type="entry name" value="Nucleotide_cyclase"/>
</dbReference>
<dbReference type="Proteomes" id="UP001320178">
    <property type="component" value="Unassembled WGS sequence"/>
</dbReference>
<dbReference type="SMART" id="SM00052">
    <property type="entry name" value="EAL"/>
    <property type="match status" value="1"/>
</dbReference>
<comment type="caution">
    <text evidence="3">The sequence shown here is derived from an EMBL/GenBank/DDBJ whole genome shotgun (WGS) entry which is preliminary data.</text>
</comment>
<organism evidence="3 4">
    <name type="scientific">Billgrantia desiderata</name>
    <dbReference type="NCBI Taxonomy" id="52021"/>
    <lineage>
        <taxon>Bacteria</taxon>
        <taxon>Pseudomonadati</taxon>
        <taxon>Pseudomonadota</taxon>
        <taxon>Gammaproteobacteria</taxon>
        <taxon>Oceanospirillales</taxon>
        <taxon>Halomonadaceae</taxon>
        <taxon>Billgrantia</taxon>
    </lineage>
</organism>
<evidence type="ECO:0000259" key="1">
    <source>
        <dbReference type="PROSITE" id="PS50883"/>
    </source>
</evidence>
<dbReference type="InterPro" id="IPR000160">
    <property type="entry name" value="GGDEF_dom"/>
</dbReference>
<dbReference type="InterPro" id="IPR043128">
    <property type="entry name" value="Rev_trsase/Diguanyl_cyclase"/>
</dbReference>
<dbReference type="PANTHER" id="PTHR44757:SF2">
    <property type="entry name" value="BIOFILM ARCHITECTURE MAINTENANCE PROTEIN MBAA"/>
    <property type="match status" value="1"/>
</dbReference>
<reference evidence="3" key="2">
    <citation type="journal article" date="2021" name="Front. Microbiol.">
        <title>Aerobic Denitrification and Heterotrophic Sulfur Oxidation in the Genus Halomonas Revealed by Six Novel Species Characterizations and Genome-Based Analysis.</title>
        <authorList>
            <person name="Wang L."/>
            <person name="Shao Z."/>
        </authorList>
    </citation>
    <scope>NUCLEOTIDE SEQUENCE</scope>
    <source>
        <strain evidence="3">MCCC 1A05776</strain>
    </source>
</reference>
<dbReference type="EMBL" id="JABFTS010000001">
    <property type="protein sequence ID" value="MCE8050433.1"/>
    <property type="molecule type" value="Genomic_DNA"/>
</dbReference>
<evidence type="ECO:0000259" key="2">
    <source>
        <dbReference type="PROSITE" id="PS50887"/>
    </source>
</evidence>
<dbReference type="SMART" id="SM00267">
    <property type="entry name" value="GGDEF"/>
    <property type="match status" value="1"/>
</dbReference>
<accession>A0AAW4YRI5</accession>
<evidence type="ECO:0000313" key="4">
    <source>
        <dbReference type="Proteomes" id="UP001320178"/>
    </source>
</evidence>
<feature type="domain" description="GGDEF" evidence="2">
    <location>
        <begin position="47"/>
        <end position="180"/>
    </location>
</feature>
<dbReference type="AlphaFoldDB" id="A0AAW4YRI5"/>
<protein>
    <submittedName>
        <fullName evidence="3">Bifunctional diguanylate cyclase/phosphodiesterase</fullName>
    </submittedName>
</protein>
<name>A0AAW4YRI5_9GAMM</name>
<dbReference type="CDD" id="cd01949">
    <property type="entry name" value="GGDEF"/>
    <property type="match status" value="1"/>
</dbReference>
<gene>
    <name evidence="3" type="ORF">HOP61_03885</name>
</gene>
<evidence type="ECO:0000313" key="3">
    <source>
        <dbReference type="EMBL" id="MCE8050433.1"/>
    </source>
</evidence>
<dbReference type="Gene3D" id="3.20.20.450">
    <property type="entry name" value="EAL domain"/>
    <property type="match status" value="1"/>
</dbReference>
<dbReference type="RefSeq" id="WP_234238682.1">
    <property type="nucleotide sequence ID" value="NZ_JABFTS010000001.1"/>
</dbReference>
<dbReference type="Pfam" id="PF00990">
    <property type="entry name" value="GGDEF"/>
    <property type="match status" value="1"/>
</dbReference>
<dbReference type="InterPro" id="IPR035919">
    <property type="entry name" value="EAL_sf"/>
</dbReference>
<sequence>MRQLVFHGRSQGAATQVCHDDVTGLVTRRCAERQLAAALVQAAEQEASVAVLHVDVDRLKEINHSLGRPVGDACLRLMAQRIVETVDSRGSVSRMDSDELMVELPGVAGLDDVIPLVERLLEHTRRPLEISGQVLFSSCCIGIALYPDHGVTVTELMRHANLARRKAQARGASQYSVFSPSLLEDDTDRVQLRCDLRHALERGEMTLVYRPLLCARSGQVVAISAQPQWNSPRFGVLELSKWTPAARDNGQLTDICHWVLKHACRHARSWYEAGSGLRVLVGVPAEGVADEGLVERVEQALAESCLPPGLLEVELTEGGLMRDPHHASRMLGRLQTMGVRLAIDGFGSGHSILGHLGLFPLDTLKLDALFINDCLDNPRHQAIIRSVIAMAHELGIRVAASGVSSRRQVDFLREQGCDLLQGSLWSRMEYSDPLAQAWD</sequence>
<dbReference type="PANTHER" id="PTHR44757">
    <property type="entry name" value="DIGUANYLATE CYCLASE DGCP"/>
    <property type="match status" value="1"/>
</dbReference>
<dbReference type="PROSITE" id="PS50887">
    <property type="entry name" value="GGDEF"/>
    <property type="match status" value="1"/>
</dbReference>
<dbReference type="PROSITE" id="PS50883">
    <property type="entry name" value="EAL"/>
    <property type="match status" value="1"/>
</dbReference>
<dbReference type="InterPro" id="IPR001633">
    <property type="entry name" value="EAL_dom"/>
</dbReference>
<dbReference type="Pfam" id="PF00563">
    <property type="entry name" value="EAL"/>
    <property type="match status" value="1"/>
</dbReference>
<reference evidence="3" key="1">
    <citation type="submission" date="2020-05" db="EMBL/GenBank/DDBJ databases">
        <authorList>
            <person name="Wang L."/>
            <person name="Shao Z."/>
        </authorList>
    </citation>
    <scope>NUCLEOTIDE SEQUENCE</scope>
    <source>
        <strain evidence="3">MCCC 1A05776</strain>
    </source>
</reference>
<dbReference type="CDD" id="cd01948">
    <property type="entry name" value="EAL"/>
    <property type="match status" value="1"/>
</dbReference>
<dbReference type="SUPFAM" id="SSF55073">
    <property type="entry name" value="Nucleotide cyclase"/>
    <property type="match status" value="1"/>
</dbReference>
<dbReference type="NCBIfam" id="TIGR00254">
    <property type="entry name" value="GGDEF"/>
    <property type="match status" value="1"/>
</dbReference>